<evidence type="ECO:0000313" key="2">
    <source>
        <dbReference type="EMBL" id="VAH25473.1"/>
    </source>
</evidence>
<sequence length="230" mass="25261">MEARRQRHRRVSPPLLVLVAVVIAAGRCGAQLPVPARTNGFVYGGQAWAPAWGEAVVVEAFFDPLCPDSRDAWPPLRRAADHFGARRVAVVVHLFPLPYHSSSFIACRSIHAVHKLNASAVYPLLEKVFKYQKGYYNTPTYTKTRAAVVAKIANNLVAPVIGEANLAAYRAGFNDSRSDQAARISFKFGCARGVTGTPYYFVNGIPLGDLDFPLDYDKWVSTLDPLVGKM</sequence>
<organism evidence="2 3">
    <name type="scientific">Triticum turgidum subsp. durum</name>
    <name type="common">Durum wheat</name>
    <name type="synonym">Triticum durum</name>
    <dbReference type="NCBI Taxonomy" id="4567"/>
    <lineage>
        <taxon>Eukaryota</taxon>
        <taxon>Viridiplantae</taxon>
        <taxon>Streptophyta</taxon>
        <taxon>Embryophyta</taxon>
        <taxon>Tracheophyta</taxon>
        <taxon>Spermatophyta</taxon>
        <taxon>Magnoliopsida</taxon>
        <taxon>Liliopsida</taxon>
        <taxon>Poales</taxon>
        <taxon>Poaceae</taxon>
        <taxon>BOP clade</taxon>
        <taxon>Pooideae</taxon>
        <taxon>Triticodae</taxon>
        <taxon>Triticeae</taxon>
        <taxon>Triticinae</taxon>
        <taxon>Triticum</taxon>
    </lineage>
</organism>
<dbReference type="OMA" id="FNDTNTD"/>
<dbReference type="PANTHER" id="PTHR33875">
    <property type="entry name" value="OS09G0542200 PROTEIN"/>
    <property type="match status" value="1"/>
</dbReference>
<proteinExistence type="predicted"/>
<keyword evidence="3" id="KW-1185">Reference proteome</keyword>
<dbReference type="SUPFAM" id="SSF52833">
    <property type="entry name" value="Thioredoxin-like"/>
    <property type="match status" value="1"/>
</dbReference>
<evidence type="ECO:0000256" key="1">
    <source>
        <dbReference type="SAM" id="SignalP"/>
    </source>
</evidence>
<evidence type="ECO:0008006" key="4">
    <source>
        <dbReference type="Google" id="ProtNLM"/>
    </source>
</evidence>
<name>A0A9R1R275_TRITD</name>
<feature type="chain" id="PRO_5040125879" description="Thioredoxin-like fold domain-containing protein" evidence="1">
    <location>
        <begin position="31"/>
        <end position="230"/>
    </location>
</feature>
<dbReference type="PANTHER" id="PTHR33875:SF5">
    <property type="entry name" value="GENOME ASSEMBLY, CHROMOSOME: II"/>
    <property type="match status" value="1"/>
</dbReference>
<feature type="signal peptide" evidence="1">
    <location>
        <begin position="1"/>
        <end position="30"/>
    </location>
</feature>
<dbReference type="InterPro" id="IPR036249">
    <property type="entry name" value="Thioredoxin-like_sf"/>
</dbReference>
<dbReference type="Gramene" id="TRITD2Av1G015180.1">
    <property type="protein sequence ID" value="TRITD2Av1G015180.1"/>
    <property type="gene ID" value="TRITD2Av1G015180"/>
</dbReference>
<dbReference type="Proteomes" id="UP000324705">
    <property type="component" value="Chromosome 2A"/>
</dbReference>
<dbReference type="AlphaFoldDB" id="A0A9R1R275"/>
<accession>A0A9R1R275</accession>
<keyword evidence="1" id="KW-0732">Signal</keyword>
<dbReference type="EMBL" id="LT934113">
    <property type="protein sequence ID" value="VAH25473.1"/>
    <property type="molecule type" value="Genomic_DNA"/>
</dbReference>
<gene>
    <name evidence="2" type="ORF">TRITD_2Av1G015180</name>
</gene>
<evidence type="ECO:0000313" key="3">
    <source>
        <dbReference type="Proteomes" id="UP000324705"/>
    </source>
</evidence>
<protein>
    <recommendedName>
        <fullName evidence="4">Thioredoxin-like fold domain-containing protein</fullName>
    </recommendedName>
</protein>
<dbReference type="Gene3D" id="3.40.30.10">
    <property type="entry name" value="Glutaredoxin"/>
    <property type="match status" value="1"/>
</dbReference>
<dbReference type="CDD" id="cd02972">
    <property type="entry name" value="DsbA_family"/>
    <property type="match status" value="1"/>
</dbReference>
<reference evidence="2 3" key="1">
    <citation type="submission" date="2017-09" db="EMBL/GenBank/DDBJ databases">
        <authorList>
            <consortium name="International Durum Wheat Genome Sequencing Consortium (IDWGSC)"/>
            <person name="Milanesi L."/>
        </authorList>
    </citation>
    <scope>NUCLEOTIDE SEQUENCE [LARGE SCALE GENOMIC DNA]</scope>
    <source>
        <strain evidence="3">cv. Svevo</strain>
    </source>
</reference>